<dbReference type="PANTHER" id="PTHR45680:SF1">
    <property type="entry name" value="NUCLEAR HORMONE RECEPTOR FAMILY"/>
    <property type="match status" value="1"/>
</dbReference>
<dbReference type="InterPro" id="IPR000536">
    <property type="entry name" value="Nucl_hrmn_rcpt_lig-bd"/>
</dbReference>
<dbReference type="Pfam" id="PF00104">
    <property type="entry name" value="Hormone_recep"/>
    <property type="match status" value="1"/>
</dbReference>
<dbReference type="GeneID" id="9839092"/>
<evidence type="ECO:0000313" key="8">
    <source>
        <dbReference type="Proteomes" id="UP000483820"/>
    </source>
</evidence>
<name>A0A6A5GER3_CAERE</name>
<comment type="similarity">
    <text evidence="1">Belongs to the nuclear hormone receptor family.</text>
</comment>
<comment type="caution">
    <text evidence="7">The sequence shown here is derived from an EMBL/GenBank/DDBJ whole genome shotgun (WGS) entry which is preliminary data.</text>
</comment>
<evidence type="ECO:0000313" key="7">
    <source>
        <dbReference type="EMBL" id="KAF1752982.1"/>
    </source>
</evidence>
<protein>
    <recommendedName>
        <fullName evidence="6">NR LBD domain-containing protein</fullName>
    </recommendedName>
</protein>
<dbReference type="CTD" id="9839092"/>
<keyword evidence="3" id="KW-0804">Transcription</keyword>
<dbReference type="Gene3D" id="3.30.50.10">
    <property type="entry name" value="Erythroid Transcription Factor GATA-1, subunit A"/>
    <property type="match status" value="1"/>
</dbReference>
<dbReference type="SMART" id="SM00430">
    <property type="entry name" value="HOLI"/>
    <property type="match status" value="1"/>
</dbReference>
<dbReference type="Proteomes" id="UP000483820">
    <property type="component" value="Chromosome V"/>
</dbReference>
<dbReference type="InterPro" id="IPR013088">
    <property type="entry name" value="Znf_NHR/GATA"/>
</dbReference>
<dbReference type="AlphaFoldDB" id="A0A6A5GER3"/>
<keyword evidence="4" id="KW-0675">Receptor</keyword>
<sequence length="556" mass="64825">MGEIGKHQVKTRRLVILTDLSIPDSFIKLTGCFDSAILRKIRITGEVSNEILEAIIVTEQWKNLDDVTLQGRNTTPILQLLPPNVIQFSLNRYDLILSPNDVVRLVQRYINRNSRHGSYFQVLTTPETQFDEDATLQQLRSIAMGFDRTDEYTDVMFEMPSTDYVFVARVFGVGVQGAVFLDIKDTRCNLAKFVVQLVHMELTLERYIQNYSYFCKPCRLQKCFEAGMETSNFQYHRDSLHDSNNSLVPRIPYKSKVPQTMGTFVGRPEMILFWDSQKPTHKTYIDVNYLIDEATRIFGNPVERVYLASNRLQRLSLGLNVVRGNVKNYRFVTELTQKEVSDTWQFYFLAVAKWLTHFTEFEELEMSVKLTILQYIWHIWSVLDHHSLVSVHQRNNPNAPRTQTVTRRGVMVDKTKVHFDSTWLSDYPSRQIGGFLRNPSSYNVTGALVALQPTDVEMTFMLAQLSFEYAGKRCQGEVQKILERFQDLLADDIHQYYTKELRMHSYFGRLSKLMKVNNAIQKKIWEARPRMELAKIFNLIKLDFSHPEMFKDSGYN</sequence>
<reference evidence="7 8" key="1">
    <citation type="submission" date="2019-12" db="EMBL/GenBank/DDBJ databases">
        <title>Chromosome-level assembly of the Caenorhabditis remanei genome.</title>
        <authorList>
            <person name="Teterina A.A."/>
            <person name="Willis J.H."/>
            <person name="Phillips P.C."/>
        </authorList>
    </citation>
    <scope>NUCLEOTIDE SEQUENCE [LARGE SCALE GENOMIC DNA]</scope>
    <source>
        <strain evidence="7 8">PX506</strain>
        <tissue evidence="7">Whole organism</tissue>
    </source>
</reference>
<keyword evidence="2" id="KW-0805">Transcription regulation</keyword>
<evidence type="ECO:0000259" key="6">
    <source>
        <dbReference type="PROSITE" id="PS51843"/>
    </source>
</evidence>
<dbReference type="PANTHER" id="PTHR45680">
    <property type="entry name" value="NUCLEAR HORMONE RECEPTOR FAMILY"/>
    <property type="match status" value="1"/>
</dbReference>
<keyword evidence="5" id="KW-0539">Nucleus</keyword>
<dbReference type="GO" id="GO:0006355">
    <property type="term" value="P:regulation of DNA-templated transcription"/>
    <property type="evidence" value="ECO:0007669"/>
    <property type="project" value="InterPro"/>
</dbReference>
<evidence type="ECO:0000256" key="5">
    <source>
        <dbReference type="ARBA" id="ARBA00023242"/>
    </source>
</evidence>
<dbReference type="EMBL" id="WUAV01000005">
    <property type="protein sequence ID" value="KAF1752982.1"/>
    <property type="molecule type" value="Genomic_DNA"/>
</dbReference>
<dbReference type="RefSeq" id="XP_053581992.1">
    <property type="nucleotide sequence ID" value="XM_053733079.1"/>
</dbReference>
<evidence type="ECO:0000256" key="3">
    <source>
        <dbReference type="ARBA" id="ARBA00023163"/>
    </source>
</evidence>
<dbReference type="InterPro" id="IPR002900">
    <property type="entry name" value="DUF38/FTH_CAE_spp"/>
</dbReference>
<evidence type="ECO:0000256" key="4">
    <source>
        <dbReference type="ARBA" id="ARBA00023170"/>
    </source>
</evidence>
<evidence type="ECO:0000256" key="1">
    <source>
        <dbReference type="ARBA" id="ARBA00005993"/>
    </source>
</evidence>
<feature type="domain" description="NR LBD" evidence="6">
    <location>
        <begin position="301"/>
        <end position="553"/>
    </location>
</feature>
<dbReference type="SUPFAM" id="SSF57716">
    <property type="entry name" value="Glucocorticoid receptor-like (DNA-binding domain)"/>
    <property type="match status" value="1"/>
</dbReference>
<dbReference type="InterPro" id="IPR035500">
    <property type="entry name" value="NHR-like_dom_sf"/>
</dbReference>
<gene>
    <name evidence="7" type="ORF">GCK72_019537</name>
</gene>
<dbReference type="Pfam" id="PF01827">
    <property type="entry name" value="FTH"/>
    <property type="match status" value="1"/>
</dbReference>
<proteinExistence type="inferred from homology"/>
<dbReference type="GO" id="GO:0008270">
    <property type="term" value="F:zinc ion binding"/>
    <property type="evidence" value="ECO:0007669"/>
    <property type="project" value="InterPro"/>
</dbReference>
<accession>A0A6A5GER3</accession>
<dbReference type="SUPFAM" id="SSF48508">
    <property type="entry name" value="Nuclear receptor ligand-binding domain"/>
    <property type="match status" value="1"/>
</dbReference>
<dbReference type="PROSITE" id="PS51843">
    <property type="entry name" value="NR_LBD"/>
    <property type="match status" value="1"/>
</dbReference>
<dbReference type="KEGG" id="crq:GCK72_019537"/>
<dbReference type="Gene3D" id="1.10.565.10">
    <property type="entry name" value="Retinoid X Receptor"/>
    <property type="match status" value="1"/>
</dbReference>
<organism evidence="7 8">
    <name type="scientific">Caenorhabditis remanei</name>
    <name type="common">Caenorhabditis vulgaris</name>
    <dbReference type="NCBI Taxonomy" id="31234"/>
    <lineage>
        <taxon>Eukaryota</taxon>
        <taxon>Metazoa</taxon>
        <taxon>Ecdysozoa</taxon>
        <taxon>Nematoda</taxon>
        <taxon>Chromadorea</taxon>
        <taxon>Rhabditida</taxon>
        <taxon>Rhabditina</taxon>
        <taxon>Rhabditomorpha</taxon>
        <taxon>Rhabditoidea</taxon>
        <taxon>Rhabditidae</taxon>
        <taxon>Peloderinae</taxon>
        <taxon>Caenorhabditis</taxon>
    </lineage>
</organism>
<evidence type="ECO:0000256" key="2">
    <source>
        <dbReference type="ARBA" id="ARBA00023015"/>
    </source>
</evidence>
<dbReference type="InterPro" id="IPR051152">
    <property type="entry name" value="C.elegans_Orphan_NR"/>
</dbReference>